<dbReference type="Proteomes" id="UP000832011">
    <property type="component" value="Chromosome"/>
</dbReference>
<dbReference type="PANTHER" id="PTHR44196">
    <property type="entry name" value="DEHYDROGENASE/REDUCTASE SDR FAMILY MEMBER 7B"/>
    <property type="match status" value="1"/>
</dbReference>
<dbReference type="PRINTS" id="PR00081">
    <property type="entry name" value="GDHRDH"/>
</dbReference>
<dbReference type="PANTHER" id="PTHR44196:SF1">
    <property type="entry name" value="DEHYDROGENASE_REDUCTASE SDR FAMILY MEMBER 7B"/>
    <property type="match status" value="1"/>
</dbReference>
<dbReference type="EMBL" id="CP091511">
    <property type="protein sequence ID" value="UOO90233.1"/>
    <property type="molecule type" value="Genomic_DNA"/>
</dbReference>
<comment type="similarity">
    <text evidence="1">Belongs to the short-chain dehydrogenases/reductases (SDR) family.</text>
</comment>
<keyword evidence="4" id="KW-1185">Reference proteome</keyword>
<name>A0ABY4E3A3_9NEIS</name>
<accession>A0ABY4E3A3</accession>
<keyword evidence="2" id="KW-0560">Oxidoreductase</keyword>
<proteinExistence type="inferred from homology"/>
<dbReference type="CDD" id="cd05233">
    <property type="entry name" value="SDR_c"/>
    <property type="match status" value="1"/>
</dbReference>
<dbReference type="Pfam" id="PF00106">
    <property type="entry name" value="adh_short"/>
    <property type="match status" value="1"/>
</dbReference>
<dbReference type="RefSeq" id="WP_082625584.1">
    <property type="nucleotide sequence ID" value="NZ_CABKVG010000008.1"/>
</dbReference>
<evidence type="ECO:0000313" key="3">
    <source>
        <dbReference type="EMBL" id="UOO90233.1"/>
    </source>
</evidence>
<organism evidence="3 4">
    <name type="scientific">Vitreoscilla massiliensis</name>
    <dbReference type="NCBI Taxonomy" id="1689272"/>
    <lineage>
        <taxon>Bacteria</taxon>
        <taxon>Pseudomonadati</taxon>
        <taxon>Pseudomonadota</taxon>
        <taxon>Betaproteobacteria</taxon>
        <taxon>Neisseriales</taxon>
        <taxon>Neisseriaceae</taxon>
        <taxon>Vitreoscilla</taxon>
    </lineage>
</organism>
<dbReference type="InterPro" id="IPR002347">
    <property type="entry name" value="SDR_fam"/>
</dbReference>
<sequence>MMLNQKIVVVTGAGRGLGAAFALSLAPLGCELILCARREEDLAQISECVVNHGGKIPKIIQLDLSDVASVRAAADSIANMTEYVDVLINNGAMWLESSDVSYAETDVLNVVNAAITGTFLFVQNIMPLLKASQSPDVLTIGSISGLPNAALQSVSVPFYAAKRGQVALAEGLRQEFNGSPLRSILINPPYLDDALPGEKSWIDASARVKGDRGTTRDIVEAV</sequence>
<protein>
    <submittedName>
        <fullName evidence="3">SDR family oxidoreductase</fullName>
    </submittedName>
</protein>
<evidence type="ECO:0000313" key="4">
    <source>
        <dbReference type="Proteomes" id="UP000832011"/>
    </source>
</evidence>
<gene>
    <name evidence="3" type="ORF">LVJ82_04400</name>
</gene>
<dbReference type="Gene3D" id="3.40.50.720">
    <property type="entry name" value="NAD(P)-binding Rossmann-like Domain"/>
    <property type="match status" value="1"/>
</dbReference>
<evidence type="ECO:0000256" key="1">
    <source>
        <dbReference type="ARBA" id="ARBA00006484"/>
    </source>
</evidence>
<evidence type="ECO:0000256" key="2">
    <source>
        <dbReference type="ARBA" id="ARBA00023002"/>
    </source>
</evidence>
<reference evidence="3 4" key="1">
    <citation type="journal article" date="2022" name="Res Sq">
        <title>Evolution of multicellular longitudinally dividing oral cavity symbionts (Neisseriaceae).</title>
        <authorList>
            <person name="Nyongesa S."/>
            <person name="Weber P."/>
            <person name="Bernet E."/>
            <person name="Pullido F."/>
            <person name="Nieckarz M."/>
            <person name="Delaby M."/>
            <person name="Nieves C."/>
            <person name="Viehboeck T."/>
            <person name="Krause N."/>
            <person name="Rivera-Millot A."/>
            <person name="Nakamura A."/>
            <person name="Vischer N."/>
            <person name="VanNieuwenhze M."/>
            <person name="Brun Y."/>
            <person name="Cava F."/>
            <person name="Bulgheresi S."/>
            <person name="Veyrier F."/>
        </authorList>
    </citation>
    <scope>NUCLEOTIDE SEQUENCE [LARGE SCALE GENOMIC DNA]</scope>
    <source>
        <strain evidence="3 4">SN4</strain>
    </source>
</reference>
<dbReference type="InterPro" id="IPR036291">
    <property type="entry name" value="NAD(P)-bd_dom_sf"/>
</dbReference>
<dbReference type="SUPFAM" id="SSF51735">
    <property type="entry name" value="NAD(P)-binding Rossmann-fold domains"/>
    <property type="match status" value="1"/>
</dbReference>